<sequence length="424" mass="48432">MALRRSERIFKRNHRRIPNEISSIIIENLADNFTALRNLALVCKDFAALAQSHIFREIDLAINPSKETAFRSYPRVRRLASLLESSEIHQFVQRLKLSSDGISLDELGVMAHILHLLTSLTSLTMRRPESRLFVEIETSSLGGTLKWLRVDSSIRCNWNLASFQRMLMSLSCLEVLAMCGSPEFLEPGAFLLPSSLRMASFTVIRANLLCAIGRGLKIVPLPFLRTLVLDPLFADQDQGGHVDWNGLRTGTRVFYKLHINRFPYTIGDYQTTRVFPFIFATRGIEVQKLMFICDQSPWLSLFARCVSYMIPHLPSSVSELCIDATATVQYSLQKQDPQDWPKLDDALVKRHEQGLMKRVCFRCTKLEDDGSPEHFVFSHPFGKIDRDWVGDRTILDEIEGSLPRSKSLGFLEVDRDTVFFEPTM</sequence>
<evidence type="ECO:0008006" key="3">
    <source>
        <dbReference type="Google" id="ProtNLM"/>
    </source>
</evidence>
<dbReference type="HOGENOM" id="CLU_645651_0_0_1"/>
<proteinExistence type="predicted"/>
<evidence type="ECO:0000313" key="1">
    <source>
        <dbReference type="EMBL" id="KIK59486.1"/>
    </source>
</evidence>
<name>A0A0D0BVE6_9AGAR</name>
<dbReference type="AlphaFoldDB" id="A0A0D0BVE6"/>
<keyword evidence="2" id="KW-1185">Reference proteome</keyword>
<gene>
    <name evidence="1" type="ORF">GYMLUDRAFT_245172</name>
</gene>
<dbReference type="Proteomes" id="UP000053593">
    <property type="component" value="Unassembled WGS sequence"/>
</dbReference>
<evidence type="ECO:0000313" key="2">
    <source>
        <dbReference type="Proteomes" id="UP000053593"/>
    </source>
</evidence>
<reference evidence="1 2" key="1">
    <citation type="submission" date="2014-04" db="EMBL/GenBank/DDBJ databases">
        <title>Evolutionary Origins and Diversification of the Mycorrhizal Mutualists.</title>
        <authorList>
            <consortium name="DOE Joint Genome Institute"/>
            <consortium name="Mycorrhizal Genomics Consortium"/>
            <person name="Kohler A."/>
            <person name="Kuo A."/>
            <person name="Nagy L.G."/>
            <person name="Floudas D."/>
            <person name="Copeland A."/>
            <person name="Barry K.W."/>
            <person name="Cichocki N."/>
            <person name="Veneault-Fourrey C."/>
            <person name="LaButti K."/>
            <person name="Lindquist E.A."/>
            <person name="Lipzen A."/>
            <person name="Lundell T."/>
            <person name="Morin E."/>
            <person name="Murat C."/>
            <person name="Riley R."/>
            <person name="Ohm R."/>
            <person name="Sun H."/>
            <person name="Tunlid A."/>
            <person name="Henrissat B."/>
            <person name="Grigoriev I.V."/>
            <person name="Hibbett D.S."/>
            <person name="Martin F."/>
        </authorList>
    </citation>
    <scope>NUCLEOTIDE SEQUENCE [LARGE SCALE GENOMIC DNA]</scope>
    <source>
        <strain evidence="1 2">FD-317 M1</strain>
    </source>
</reference>
<dbReference type="OrthoDB" id="2745898at2759"/>
<protein>
    <recommendedName>
        <fullName evidence="3">F-box domain-containing protein</fullName>
    </recommendedName>
</protein>
<organism evidence="1 2">
    <name type="scientific">Collybiopsis luxurians FD-317 M1</name>
    <dbReference type="NCBI Taxonomy" id="944289"/>
    <lineage>
        <taxon>Eukaryota</taxon>
        <taxon>Fungi</taxon>
        <taxon>Dikarya</taxon>
        <taxon>Basidiomycota</taxon>
        <taxon>Agaricomycotina</taxon>
        <taxon>Agaricomycetes</taxon>
        <taxon>Agaricomycetidae</taxon>
        <taxon>Agaricales</taxon>
        <taxon>Marasmiineae</taxon>
        <taxon>Omphalotaceae</taxon>
        <taxon>Collybiopsis</taxon>
        <taxon>Collybiopsis luxurians</taxon>
    </lineage>
</organism>
<accession>A0A0D0BVE6</accession>
<dbReference type="EMBL" id="KN834779">
    <property type="protein sequence ID" value="KIK59486.1"/>
    <property type="molecule type" value="Genomic_DNA"/>
</dbReference>